<keyword evidence="10 23" id="KW-0418">Kinase</keyword>
<dbReference type="FunFam" id="3.30.200.20:FF:000042">
    <property type="entry name" value="Aurora kinase A"/>
    <property type="match status" value="1"/>
</dbReference>
<evidence type="ECO:0000256" key="2">
    <source>
        <dbReference type="ARBA" id="ARBA00004308"/>
    </source>
</evidence>
<dbReference type="EMBL" id="CAICTM010000033">
    <property type="protein sequence ID" value="CAB9498224.1"/>
    <property type="molecule type" value="Genomic_DNA"/>
</dbReference>
<dbReference type="AlphaFoldDB" id="A0A9N8DCF8"/>
<feature type="active site" description="Proton acceptor" evidence="16">
    <location>
        <position position="566"/>
    </location>
</feature>
<evidence type="ECO:0000313" key="24">
    <source>
        <dbReference type="Proteomes" id="UP001153069"/>
    </source>
</evidence>
<feature type="domain" description="Cyclic nucleotide-binding" evidence="21">
    <location>
        <begin position="67"/>
        <end position="182"/>
    </location>
</feature>
<gene>
    <name evidence="23" type="ORF">SEMRO_33_G021590.1</name>
</gene>
<dbReference type="Pfam" id="PF00069">
    <property type="entry name" value="Pkinase"/>
    <property type="match status" value="1"/>
</dbReference>
<dbReference type="EC" id="2.7.11.12" evidence="4"/>
<dbReference type="Pfam" id="PF00027">
    <property type="entry name" value="cNMP_binding"/>
    <property type="match status" value="3"/>
</dbReference>
<feature type="domain" description="Protein kinase" evidence="20">
    <location>
        <begin position="441"/>
        <end position="702"/>
    </location>
</feature>
<dbReference type="FunFam" id="2.60.120.10:FF:000068">
    <property type="entry name" value="cGMP-dependent protein kinase"/>
    <property type="match status" value="1"/>
</dbReference>
<dbReference type="InterPro" id="IPR018490">
    <property type="entry name" value="cNMP-bd_dom_sf"/>
</dbReference>
<evidence type="ECO:0000256" key="7">
    <source>
        <dbReference type="ARBA" id="ARBA00022679"/>
    </source>
</evidence>
<feature type="domain" description="AGC-kinase C-terminal" evidence="22">
    <location>
        <begin position="703"/>
        <end position="759"/>
    </location>
</feature>
<evidence type="ECO:0000259" key="21">
    <source>
        <dbReference type="PROSITE" id="PS50042"/>
    </source>
</evidence>
<dbReference type="PIRSF" id="PIRSF000559">
    <property type="entry name" value="cGMP-dep_kinase"/>
    <property type="match status" value="1"/>
</dbReference>
<evidence type="ECO:0000256" key="8">
    <source>
        <dbReference type="ARBA" id="ARBA00022723"/>
    </source>
</evidence>
<comment type="cofactor">
    <cofactor evidence="1">
        <name>Mg(2+)</name>
        <dbReference type="ChEBI" id="CHEBI:18420"/>
    </cofactor>
</comment>
<feature type="domain" description="Cyclic nucleotide-binding" evidence="21">
    <location>
        <begin position="185"/>
        <end position="291"/>
    </location>
</feature>
<keyword evidence="11 17" id="KW-0067">ATP-binding</keyword>
<dbReference type="InterPro" id="IPR002374">
    <property type="entry name" value="cGMP_dep_kinase"/>
</dbReference>
<evidence type="ECO:0000256" key="11">
    <source>
        <dbReference type="ARBA" id="ARBA00022840"/>
    </source>
</evidence>
<protein>
    <recommendedName>
        <fullName evidence="13">cGMP-dependent protein kinase</fullName>
        <ecNumber evidence="4">2.7.11.12</ecNumber>
    </recommendedName>
</protein>
<evidence type="ECO:0000256" key="5">
    <source>
        <dbReference type="ARBA" id="ARBA00022527"/>
    </source>
</evidence>
<dbReference type="PROSITE" id="PS51285">
    <property type="entry name" value="AGC_KINASE_CTER"/>
    <property type="match status" value="1"/>
</dbReference>
<dbReference type="InterPro" id="IPR014710">
    <property type="entry name" value="RmlC-like_jellyroll"/>
</dbReference>
<comment type="subcellular location">
    <subcellularLocation>
        <location evidence="2">Endomembrane system</location>
    </subcellularLocation>
</comment>
<evidence type="ECO:0000256" key="19">
    <source>
        <dbReference type="SAM" id="MobiDB-lite"/>
    </source>
</evidence>
<dbReference type="SUPFAM" id="SSF56112">
    <property type="entry name" value="Protein kinase-like (PK-like)"/>
    <property type="match status" value="1"/>
</dbReference>
<sequence>MNLFKSKPKNSPSKKKKKKTKQDGVRAQRENIFAQKLDMTESYKPPFYPKSEAAYEFIDGCLGDNFVFQNLSSKERRLLIDAMQTQEVPGGEPIVTQGETGDYFYVVDEGTVRFEVDSRKVGQCGRGGSFGELALLYNCPRSASCVAETTCTLWIVDQKTFRHMLANTQNTQNKETHGILKKVSFFSDLEDRDLTRIADAFSTQVCKAGDRIITKGEIGDNFYIIQEGTAKVHDIGQREGQFIEQSMGAGAFFGERALLTGEPRNASITATSERCVLLKLGREEFKVVLGPLQAAIDRAMSKRTLLAVPIFIMSQFEAFEMNRLADLVVEMTFRPGTVLAQQGKPLVQNFYVVRQGKVRILHQNSSRPGFLSDSDYFGQSFLKEPDGAVATQTITVMEETRCGVLSKKDFLSVVGNADRLGRPRRPKAQSAHEKAITLKELSKIRILGVGTFGKVWLVTQKKTGTPYALKMLSKYEIIQHQQVGSVAQEKNVMSMLDHPFVISLVGSFMDSRSLYMVLELVQGGELFSVIHTESMDGVPNGNARFYAACILESLSHLHMRNIAYRDLKPENVLVDNKGYCVLVDLGFAKVVDDKTYTLCGTPEYLAPEIILSKGHDKGADYWAYGVLIYEMVVGHSPFFDFGSNSQADLFQRICKVQYSFPGGGLVHHHAQDLIKRLIIRRQASRMGCLARGDMDIRDHPWFEIIDVDKLLRRKWPAPWVPRIRNALDSSHFDSYEHLEKDSKKDPSLTASEQALFKDF</sequence>
<evidence type="ECO:0000256" key="3">
    <source>
        <dbReference type="ARBA" id="ARBA00006352"/>
    </source>
</evidence>
<dbReference type="PROSITE" id="PS50042">
    <property type="entry name" value="CNMP_BINDING_3"/>
    <property type="match status" value="3"/>
</dbReference>
<evidence type="ECO:0000256" key="13">
    <source>
        <dbReference type="ARBA" id="ARBA00024113"/>
    </source>
</evidence>
<evidence type="ECO:0000256" key="16">
    <source>
        <dbReference type="PIRSR" id="PIRSR000559-1"/>
    </source>
</evidence>
<evidence type="ECO:0000256" key="15">
    <source>
        <dbReference type="ARBA" id="ARBA00047462"/>
    </source>
</evidence>
<dbReference type="GO" id="GO:0012505">
    <property type="term" value="C:endomembrane system"/>
    <property type="evidence" value="ECO:0007669"/>
    <property type="project" value="UniProtKB-SubCell"/>
</dbReference>
<dbReference type="InterPro" id="IPR018488">
    <property type="entry name" value="cNMP-bd_CS"/>
</dbReference>
<dbReference type="GO" id="GO:0005952">
    <property type="term" value="C:cAMP-dependent protein kinase complex"/>
    <property type="evidence" value="ECO:0007669"/>
    <property type="project" value="TreeGrafter"/>
</dbReference>
<name>A0A9N8DCF8_9STRA</name>
<dbReference type="OrthoDB" id="35715at2759"/>
<keyword evidence="7" id="KW-0808">Transferase</keyword>
<feature type="compositionally biased region" description="Basic residues" evidence="19">
    <location>
        <begin position="1"/>
        <end position="20"/>
    </location>
</feature>
<keyword evidence="6" id="KW-0140">cGMP</keyword>
<comment type="catalytic activity">
    <reaction evidence="15">
        <text>L-seryl-[protein] + ATP = O-phospho-L-seryl-[protein] + ADP + H(+)</text>
        <dbReference type="Rhea" id="RHEA:17989"/>
        <dbReference type="Rhea" id="RHEA-COMP:9863"/>
        <dbReference type="Rhea" id="RHEA-COMP:11604"/>
        <dbReference type="ChEBI" id="CHEBI:15378"/>
        <dbReference type="ChEBI" id="CHEBI:29999"/>
        <dbReference type="ChEBI" id="CHEBI:30616"/>
        <dbReference type="ChEBI" id="CHEBI:83421"/>
        <dbReference type="ChEBI" id="CHEBI:456216"/>
        <dbReference type="EC" id="2.7.11.12"/>
    </reaction>
</comment>
<dbReference type="InterPro" id="IPR017441">
    <property type="entry name" value="Protein_kinase_ATP_BS"/>
</dbReference>
<feature type="region of interest" description="Disordered" evidence="19">
    <location>
        <begin position="1"/>
        <end position="28"/>
    </location>
</feature>
<feature type="binding site" evidence="17">
    <location>
        <begin position="447"/>
        <end position="455"/>
    </location>
    <ligand>
        <name>ATP</name>
        <dbReference type="ChEBI" id="CHEBI:30616"/>
    </ligand>
</feature>
<keyword evidence="12" id="KW-0142">cGMP-binding</keyword>
<dbReference type="Gene3D" id="2.60.120.10">
    <property type="entry name" value="Jelly Rolls"/>
    <property type="match status" value="3"/>
</dbReference>
<proteinExistence type="inferred from homology"/>
<evidence type="ECO:0000256" key="12">
    <source>
        <dbReference type="ARBA" id="ARBA00022992"/>
    </source>
</evidence>
<evidence type="ECO:0000256" key="6">
    <source>
        <dbReference type="ARBA" id="ARBA00022535"/>
    </source>
</evidence>
<evidence type="ECO:0000259" key="22">
    <source>
        <dbReference type="PROSITE" id="PS51285"/>
    </source>
</evidence>
<accession>A0A9N8DCF8</accession>
<dbReference type="InterPro" id="IPR000961">
    <property type="entry name" value="AGC-kinase_C"/>
</dbReference>
<dbReference type="Gene3D" id="1.10.510.10">
    <property type="entry name" value="Transferase(Phosphotransferase) domain 1"/>
    <property type="match status" value="1"/>
</dbReference>
<dbReference type="SMART" id="SM00220">
    <property type="entry name" value="S_TKc"/>
    <property type="match status" value="1"/>
</dbReference>
<dbReference type="GO" id="GO:0030553">
    <property type="term" value="F:cGMP binding"/>
    <property type="evidence" value="ECO:0007669"/>
    <property type="project" value="UniProtKB-KW"/>
</dbReference>
<keyword evidence="5" id="KW-0723">Serine/threonine-protein kinase</keyword>
<dbReference type="PANTHER" id="PTHR24353">
    <property type="entry name" value="CYCLIC NUCLEOTIDE-DEPENDENT PROTEIN KINASE"/>
    <property type="match status" value="1"/>
</dbReference>
<evidence type="ECO:0000259" key="20">
    <source>
        <dbReference type="PROSITE" id="PS50011"/>
    </source>
</evidence>
<dbReference type="Gene3D" id="3.30.200.20">
    <property type="entry name" value="Phosphorylase Kinase, domain 1"/>
    <property type="match status" value="1"/>
</dbReference>
<evidence type="ECO:0000256" key="9">
    <source>
        <dbReference type="ARBA" id="ARBA00022741"/>
    </source>
</evidence>
<evidence type="ECO:0000256" key="4">
    <source>
        <dbReference type="ARBA" id="ARBA00012428"/>
    </source>
</evidence>
<keyword evidence="24" id="KW-1185">Reference proteome</keyword>
<dbReference type="InterPro" id="IPR000719">
    <property type="entry name" value="Prot_kinase_dom"/>
</dbReference>
<comment type="similarity">
    <text evidence="3">Belongs to the protein kinase superfamily. AGC Ser/Thr protein kinase family. cGMP subfamily.</text>
</comment>
<dbReference type="InterPro" id="IPR000595">
    <property type="entry name" value="cNMP-bd_dom"/>
</dbReference>
<evidence type="ECO:0000256" key="1">
    <source>
        <dbReference type="ARBA" id="ARBA00001946"/>
    </source>
</evidence>
<dbReference type="PRINTS" id="PR00103">
    <property type="entry name" value="CAMPKINASE"/>
</dbReference>
<evidence type="ECO:0000256" key="18">
    <source>
        <dbReference type="PROSITE-ProRule" id="PRU10141"/>
    </source>
</evidence>
<evidence type="ECO:0000256" key="14">
    <source>
        <dbReference type="ARBA" id="ARBA00047298"/>
    </source>
</evidence>
<comment type="caution">
    <text evidence="23">The sequence shown here is derived from an EMBL/GenBank/DDBJ whole genome shotgun (WGS) entry which is preliminary data.</text>
</comment>
<keyword evidence="9 17" id="KW-0547">Nucleotide-binding</keyword>
<reference evidence="23" key="1">
    <citation type="submission" date="2020-06" db="EMBL/GenBank/DDBJ databases">
        <authorList>
            <consortium name="Plant Systems Biology data submission"/>
        </authorList>
    </citation>
    <scope>NUCLEOTIDE SEQUENCE</scope>
    <source>
        <strain evidence="23">D6</strain>
    </source>
</reference>
<dbReference type="GO" id="GO:0005524">
    <property type="term" value="F:ATP binding"/>
    <property type="evidence" value="ECO:0007669"/>
    <property type="project" value="UniProtKB-UniRule"/>
</dbReference>
<dbReference type="InterPro" id="IPR011009">
    <property type="entry name" value="Kinase-like_dom_sf"/>
</dbReference>
<dbReference type="Proteomes" id="UP001153069">
    <property type="component" value="Unassembled WGS sequence"/>
</dbReference>
<evidence type="ECO:0000256" key="10">
    <source>
        <dbReference type="ARBA" id="ARBA00022777"/>
    </source>
</evidence>
<evidence type="ECO:0000256" key="17">
    <source>
        <dbReference type="PIRSR" id="PIRSR000559-2"/>
    </source>
</evidence>
<dbReference type="PROSITE" id="PS00108">
    <property type="entry name" value="PROTEIN_KINASE_ST"/>
    <property type="match status" value="1"/>
</dbReference>
<dbReference type="PANTHER" id="PTHR24353:SF143">
    <property type="entry name" value="PROTEIN KINASE DOMAIN-CONTAINING PROTEIN"/>
    <property type="match status" value="1"/>
</dbReference>
<dbReference type="SMART" id="SM00100">
    <property type="entry name" value="cNMP"/>
    <property type="match status" value="3"/>
</dbReference>
<evidence type="ECO:0000313" key="23">
    <source>
        <dbReference type="EMBL" id="CAB9498224.1"/>
    </source>
</evidence>
<dbReference type="InterPro" id="IPR008271">
    <property type="entry name" value="Ser/Thr_kinase_AS"/>
</dbReference>
<feature type="binding site" evidence="17 18">
    <location>
        <position position="470"/>
    </location>
    <ligand>
        <name>ATP</name>
        <dbReference type="ChEBI" id="CHEBI:30616"/>
    </ligand>
</feature>
<keyword evidence="8" id="KW-0479">Metal-binding</keyword>
<dbReference type="PROSITE" id="PS50011">
    <property type="entry name" value="PROTEIN_KINASE_DOM"/>
    <property type="match status" value="1"/>
</dbReference>
<dbReference type="GO" id="GO:0046872">
    <property type="term" value="F:metal ion binding"/>
    <property type="evidence" value="ECO:0007669"/>
    <property type="project" value="UniProtKB-KW"/>
</dbReference>
<dbReference type="GO" id="GO:0004692">
    <property type="term" value="F:cGMP-dependent protein kinase activity"/>
    <property type="evidence" value="ECO:0007669"/>
    <property type="project" value="UniProtKB-EC"/>
</dbReference>
<organism evidence="23 24">
    <name type="scientific">Seminavis robusta</name>
    <dbReference type="NCBI Taxonomy" id="568900"/>
    <lineage>
        <taxon>Eukaryota</taxon>
        <taxon>Sar</taxon>
        <taxon>Stramenopiles</taxon>
        <taxon>Ochrophyta</taxon>
        <taxon>Bacillariophyta</taxon>
        <taxon>Bacillariophyceae</taxon>
        <taxon>Bacillariophycidae</taxon>
        <taxon>Naviculales</taxon>
        <taxon>Naviculaceae</taxon>
        <taxon>Seminavis</taxon>
    </lineage>
</organism>
<dbReference type="PROSITE" id="PS00107">
    <property type="entry name" value="PROTEIN_KINASE_ATP"/>
    <property type="match status" value="1"/>
</dbReference>
<dbReference type="SUPFAM" id="SSF51206">
    <property type="entry name" value="cAMP-binding domain-like"/>
    <property type="match status" value="3"/>
</dbReference>
<comment type="catalytic activity">
    <reaction evidence="14">
        <text>L-threonyl-[protein] + ATP = O-phospho-L-threonyl-[protein] + ADP + H(+)</text>
        <dbReference type="Rhea" id="RHEA:46608"/>
        <dbReference type="Rhea" id="RHEA-COMP:11060"/>
        <dbReference type="Rhea" id="RHEA-COMP:11605"/>
        <dbReference type="ChEBI" id="CHEBI:15378"/>
        <dbReference type="ChEBI" id="CHEBI:30013"/>
        <dbReference type="ChEBI" id="CHEBI:30616"/>
        <dbReference type="ChEBI" id="CHEBI:61977"/>
        <dbReference type="ChEBI" id="CHEBI:456216"/>
        <dbReference type="EC" id="2.7.11.12"/>
    </reaction>
</comment>
<dbReference type="GO" id="GO:0004691">
    <property type="term" value="F:cAMP-dependent protein kinase activity"/>
    <property type="evidence" value="ECO:0007669"/>
    <property type="project" value="TreeGrafter"/>
</dbReference>
<feature type="domain" description="Cyclic nucleotide-binding" evidence="21">
    <location>
        <begin position="312"/>
        <end position="415"/>
    </location>
</feature>
<dbReference type="PROSITE" id="PS00888">
    <property type="entry name" value="CNMP_BINDING_1"/>
    <property type="match status" value="2"/>
</dbReference>
<dbReference type="CDD" id="cd00038">
    <property type="entry name" value="CAP_ED"/>
    <property type="match status" value="3"/>
</dbReference>